<dbReference type="HOGENOM" id="CLU_3127116_0_0_1"/>
<dbReference type="eggNOG" id="KOG3038">
    <property type="taxonomic scope" value="Eukaryota"/>
</dbReference>
<evidence type="ECO:0000313" key="2">
    <source>
        <dbReference type="Proteomes" id="UP000032141"/>
    </source>
</evidence>
<evidence type="ECO:0000313" key="1">
    <source>
        <dbReference type="EnsemblPlants" id="Bo2g141740.1"/>
    </source>
</evidence>
<sequence length="50" mass="5614">MSSTPAVAGILENTKELDRLRKEQEEVLVEINKIHKKLQSSPEVVEKPGD</sequence>
<reference evidence="1" key="2">
    <citation type="submission" date="2015-03" db="UniProtKB">
        <authorList>
            <consortium name="EnsemblPlants"/>
        </authorList>
    </citation>
    <scope>IDENTIFICATION</scope>
</reference>
<accession>A0A0D3AW78</accession>
<proteinExistence type="predicted"/>
<keyword evidence="2" id="KW-1185">Reference proteome</keyword>
<name>A0A0D3AW78_BRAOL</name>
<dbReference type="STRING" id="109376.A0A0D3AW78"/>
<protein>
    <submittedName>
        <fullName evidence="1">Uncharacterized protein</fullName>
    </submittedName>
</protein>
<organism evidence="1 2">
    <name type="scientific">Brassica oleracea var. oleracea</name>
    <dbReference type="NCBI Taxonomy" id="109376"/>
    <lineage>
        <taxon>Eukaryota</taxon>
        <taxon>Viridiplantae</taxon>
        <taxon>Streptophyta</taxon>
        <taxon>Embryophyta</taxon>
        <taxon>Tracheophyta</taxon>
        <taxon>Spermatophyta</taxon>
        <taxon>Magnoliopsida</taxon>
        <taxon>eudicotyledons</taxon>
        <taxon>Gunneridae</taxon>
        <taxon>Pentapetalae</taxon>
        <taxon>rosids</taxon>
        <taxon>malvids</taxon>
        <taxon>Brassicales</taxon>
        <taxon>Brassicaceae</taxon>
        <taxon>Brassiceae</taxon>
        <taxon>Brassica</taxon>
    </lineage>
</organism>
<dbReference type="Gramene" id="Bo2g141740.1">
    <property type="protein sequence ID" value="Bo2g141740.1"/>
    <property type="gene ID" value="Bo2g141740"/>
</dbReference>
<dbReference type="EnsemblPlants" id="Bo2g141740.1">
    <property type="protein sequence ID" value="Bo2g141740.1"/>
    <property type="gene ID" value="Bo2g141740"/>
</dbReference>
<dbReference type="AlphaFoldDB" id="A0A0D3AW78"/>
<dbReference type="Proteomes" id="UP000032141">
    <property type="component" value="Chromosome C2"/>
</dbReference>
<reference evidence="1 2" key="1">
    <citation type="journal article" date="2014" name="Genome Biol.">
        <title>Transcriptome and methylome profiling reveals relics of genome dominance in the mesopolyploid Brassica oleracea.</title>
        <authorList>
            <person name="Parkin I.A."/>
            <person name="Koh C."/>
            <person name="Tang H."/>
            <person name="Robinson S.J."/>
            <person name="Kagale S."/>
            <person name="Clarke W.E."/>
            <person name="Town C.D."/>
            <person name="Nixon J."/>
            <person name="Krishnakumar V."/>
            <person name="Bidwell S.L."/>
            <person name="Denoeud F."/>
            <person name="Belcram H."/>
            <person name="Links M.G."/>
            <person name="Just J."/>
            <person name="Clarke C."/>
            <person name="Bender T."/>
            <person name="Huebert T."/>
            <person name="Mason A.S."/>
            <person name="Pires J.C."/>
            <person name="Barker G."/>
            <person name="Moore J."/>
            <person name="Walley P.G."/>
            <person name="Manoli S."/>
            <person name="Batley J."/>
            <person name="Edwards D."/>
            <person name="Nelson M.N."/>
            <person name="Wang X."/>
            <person name="Paterson A.H."/>
            <person name="King G."/>
            <person name="Bancroft I."/>
            <person name="Chalhoub B."/>
            <person name="Sharpe A.G."/>
        </authorList>
    </citation>
    <scope>NUCLEOTIDE SEQUENCE</scope>
    <source>
        <strain evidence="1 2">cv. TO1000</strain>
    </source>
</reference>